<keyword evidence="2" id="KW-1185">Reference proteome</keyword>
<accession>A0A2A6CPJ9</accession>
<dbReference type="EnsemblMetazoa" id="PPA27471.1">
    <property type="protein sequence ID" value="PPA27471.1"/>
    <property type="gene ID" value="WBGene00117025"/>
</dbReference>
<evidence type="ECO:0000313" key="1">
    <source>
        <dbReference type="EnsemblMetazoa" id="PPA27471.1"/>
    </source>
</evidence>
<reference evidence="1" key="2">
    <citation type="submission" date="2022-06" db="UniProtKB">
        <authorList>
            <consortium name="EnsemblMetazoa"/>
        </authorList>
    </citation>
    <scope>IDENTIFICATION</scope>
    <source>
        <strain evidence="1">PS312</strain>
    </source>
</reference>
<organism evidence="1 2">
    <name type="scientific">Pristionchus pacificus</name>
    <name type="common">Parasitic nematode worm</name>
    <dbReference type="NCBI Taxonomy" id="54126"/>
    <lineage>
        <taxon>Eukaryota</taxon>
        <taxon>Metazoa</taxon>
        <taxon>Ecdysozoa</taxon>
        <taxon>Nematoda</taxon>
        <taxon>Chromadorea</taxon>
        <taxon>Rhabditida</taxon>
        <taxon>Rhabditina</taxon>
        <taxon>Diplogasteromorpha</taxon>
        <taxon>Diplogasteroidea</taxon>
        <taxon>Neodiplogasteridae</taxon>
        <taxon>Pristionchus</taxon>
    </lineage>
</organism>
<protein>
    <submittedName>
        <fullName evidence="1">Uncharacterized protein</fullName>
    </submittedName>
</protein>
<accession>A0A8R1YMD8</accession>
<dbReference type="Proteomes" id="UP000005239">
    <property type="component" value="Unassembled WGS sequence"/>
</dbReference>
<proteinExistence type="predicted"/>
<dbReference type="AlphaFoldDB" id="A0A2A6CPJ9"/>
<evidence type="ECO:0000313" key="2">
    <source>
        <dbReference type="Proteomes" id="UP000005239"/>
    </source>
</evidence>
<reference evidence="2" key="1">
    <citation type="journal article" date="2008" name="Nat. Genet.">
        <title>The Pristionchus pacificus genome provides a unique perspective on nematode lifestyle and parasitism.</title>
        <authorList>
            <person name="Dieterich C."/>
            <person name="Clifton S.W."/>
            <person name="Schuster L.N."/>
            <person name="Chinwalla A."/>
            <person name="Delehaunty K."/>
            <person name="Dinkelacker I."/>
            <person name="Fulton L."/>
            <person name="Fulton R."/>
            <person name="Godfrey J."/>
            <person name="Minx P."/>
            <person name="Mitreva M."/>
            <person name="Roeseler W."/>
            <person name="Tian H."/>
            <person name="Witte H."/>
            <person name="Yang S.P."/>
            <person name="Wilson R.K."/>
            <person name="Sommer R.J."/>
        </authorList>
    </citation>
    <scope>NUCLEOTIDE SEQUENCE [LARGE SCALE GENOMIC DNA]</scope>
    <source>
        <strain evidence="2">PS312</strain>
    </source>
</reference>
<name>A0A2A6CPJ9_PRIPA</name>
<sequence>MEVPAYQEPRICGAPVIILSFAFRLITTVLAFGEQFVFYDCGTFLSGLVQFISFSATVAGFVAYFAALLNRSEKWMLLVLCAIFYGNVQAMMIFIMSIISFTGSDTCISVQVRYWNATCTEPVLTCDVFNNHVDAHSGNLDEVIIEYSLIVGIGAAILAICYSASYAVHFTVFKSFRVYRKQVIMSRGVPRQPESEKTALNDVIYDLPKYTEAMTVTAPPSYENSENVCSDETVQLPSYQILAPENLIDLSDIIIRAMFIHSMDFLLDLRHLCERSPILFYVKIACSAFCVIPSLLLLMAVLKSSLHSNCRIMLSMWVVSQLCVYATVCWLSFQFIFYEKEFFSDDFNPTRISLRHPSKYYQSAPAYFTIIFYFICSVTISVLISELMLTGSLTVAAIVAGLMSNTLDISAFTTNFVVLFFSRRKYQKSEKYLNERYQVREAYSITRAMVPVYFLSSALKVDHDLSRLIENIAIIFVNWMYIIHAIPWSISEVVYLVCSEMSCGLTSGMFLYHNLRLRSKLTFLFNRYTPAAGERNPMKLSTVMRKDGVFIIIVIAFTRGKSSVMRKATLISEKLMDAPAFTISQAALNTNSTFFVSVAHV</sequence>
<gene>
    <name evidence="1" type="primary">WBGene00117025</name>
</gene>